<dbReference type="PANTHER" id="PTHR38781:SF1">
    <property type="entry name" value="ANTITOXIN DINJ-RELATED"/>
    <property type="match status" value="1"/>
</dbReference>
<dbReference type="AlphaFoldDB" id="C9LVB2"/>
<dbReference type="InterPro" id="IPR013321">
    <property type="entry name" value="Arc_rbn_hlx_hlx"/>
</dbReference>
<organism evidence="3 4">
    <name type="scientific">Selenomonas sputigena (strain ATCC 35185 / DSM 20758 / CCUG 44933 / VPI D19B-28)</name>
    <dbReference type="NCBI Taxonomy" id="546271"/>
    <lineage>
        <taxon>Bacteria</taxon>
        <taxon>Bacillati</taxon>
        <taxon>Bacillota</taxon>
        <taxon>Negativicutes</taxon>
        <taxon>Selenomonadales</taxon>
        <taxon>Selenomonadaceae</taxon>
        <taxon>Selenomonas</taxon>
    </lineage>
</organism>
<dbReference type="GO" id="GO:0006351">
    <property type="term" value="P:DNA-templated transcription"/>
    <property type="evidence" value="ECO:0007669"/>
    <property type="project" value="TreeGrafter"/>
</dbReference>
<evidence type="ECO:0000313" key="3">
    <source>
        <dbReference type="EMBL" id="EEX77234.1"/>
    </source>
</evidence>
<dbReference type="GO" id="GO:0006355">
    <property type="term" value="P:regulation of DNA-templated transcription"/>
    <property type="evidence" value="ECO:0007669"/>
    <property type="project" value="InterPro"/>
</dbReference>
<sequence>MINERKDGTIMTTLQINVDDAVKENADRLFFSLGLDTSTAIQIFLKAAIAHEGIPFPIAHPHTGLPADLKEAVEDSRQRRNLHGPFDSADEAVASMLED</sequence>
<dbReference type="NCBIfam" id="TIGR02384">
    <property type="entry name" value="RelB_DinJ"/>
    <property type="match status" value="1"/>
</dbReference>
<dbReference type="EMBL" id="ACKP02000024">
    <property type="protein sequence ID" value="EEX77234.1"/>
    <property type="molecule type" value="Genomic_DNA"/>
</dbReference>
<evidence type="ECO:0000256" key="2">
    <source>
        <dbReference type="ARBA" id="ARBA00022649"/>
    </source>
</evidence>
<comment type="caution">
    <text evidence="3">The sequence shown here is derived from an EMBL/GenBank/DDBJ whole genome shotgun (WGS) entry which is preliminary data.</text>
</comment>
<comment type="similarity">
    <text evidence="1">Belongs to the RelB/DinJ antitoxin family.</text>
</comment>
<dbReference type="eggNOG" id="COG3077">
    <property type="taxonomic scope" value="Bacteria"/>
</dbReference>
<gene>
    <name evidence="3" type="ORF">SELSPUOL_01404</name>
</gene>
<dbReference type="Gene3D" id="1.10.1220.10">
    <property type="entry name" value="Met repressor-like"/>
    <property type="match status" value="1"/>
</dbReference>
<evidence type="ECO:0000313" key="4">
    <source>
        <dbReference type="Proteomes" id="UP000003505"/>
    </source>
</evidence>
<dbReference type="Proteomes" id="UP000003505">
    <property type="component" value="Unassembled WGS sequence"/>
</dbReference>
<name>C9LVB2_SELS3</name>
<protein>
    <submittedName>
        <fullName evidence="3">Addiction module antitoxin, RelB/DinJ family</fullName>
    </submittedName>
</protein>
<reference evidence="3 4" key="1">
    <citation type="submission" date="2009-09" db="EMBL/GenBank/DDBJ databases">
        <authorList>
            <person name="Weinstock G."/>
            <person name="Sodergren E."/>
            <person name="Clifton S."/>
            <person name="Fulton L."/>
            <person name="Fulton B."/>
            <person name="Courtney L."/>
            <person name="Fronick C."/>
            <person name="Harrison M."/>
            <person name="Strong C."/>
            <person name="Farmer C."/>
            <person name="Delahaunty K."/>
            <person name="Markovic C."/>
            <person name="Hall O."/>
            <person name="Minx P."/>
            <person name="Tomlinson C."/>
            <person name="Mitreva M."/>
            <person name="Nelson J."/>
            <person name="Hou S."/>
            <person name="Wollam A."/>
            <person name="Pepin K.H."/>
            <person name="Johnson M."/>
            <person name="Bhonagiri V."/>
            <person name="Nash W.E."/>
            <person name="Warren W."/>
            <person name="Chinwalla A."/>
            <person name="Mardis E.R."/>
            <person name="Wilson R.K."/>
        </authorList>
    </citation>
    <scope>NUCLEOTIDE SEQUENCE [LARGE SCALE GENOMIC DNA]</scope>
    <source>
        <strain evidence="4">ATCC 35185 / DSM 20758 / VPI D19B-28</strain>
    </source>
</reference>
<accession>C9LVB2</accession>
<keyword evidence="2" id="KW-1277">Toxin-antitoxin system</keyword>
<dbReference type="PANTHER" id="PTHR38781">
    <property type="entry name" value="ANTITOXIN DINJ-RELATED"/>
    <property type="match status" value="1"/>
</dbReference>
<evidence type="ECO:0000256" key="1">
    <source>
        <dbReference type="ARBA" id="ARBA00010562"/>
    </source>
</evidence>
<proteinExistence type="inferred from homology"/>
<dbReference type="Pfam" id="PF04221">
    <property type="entry name" value="RelB"/>
    <property type="match status" value="1"/>
</dbReference>
<dbReference type="InterPro" id="IPR007337">
    <property type="entry name" value="RelB/DinJ"/>
</dbReference>
<dbReference type="STRING" id="546271.Selsp_0076"/>